<dbReference type="OrthoDB" id="796452at2"/>
<gene>
    <name evidence="1" type="ORF">EWM62_04805</name>
</gene>
<reference evidence="1 2" key="1">
    <citation type="submission" date="2019-02" db="EMBL/GenBank/DDBJ databases">
        <title>Bacterial novel species Mucilaginibacter sp. 17JY9-4 isolated from soil.</title>
        <authorList>
            <person name="Jung H.-Y."/>
        </authorList>
    </citation>
    <scope>NUCLEOTIDE SEQUENCE [LARGE SCALE GENOMIC DNA]</scope>
    <source>
        <strain evidence="1 2">17JY9-4</strain>
    </source>
</reference>
<evidence type="ECO:0000313" key="1">
    <source>
        <dbReference type="EMBL" id="RYU91263.1"/>
    </source>
</evidence>
<comment type="caution">
    <text evidence="1">The sequence shown here is derived from an EMBL/GenBank/DDBJ whole genome shotgun (WGS) entry which is preliminary data.</text>
</comment>
<dbReference type="AlphaFoldDB" id="A0A4Q5LPF9"/>
<dbReference type="Proteomes" id="UP000293331">
    <property type="component" value="Unassembled WGS sequence"/>
</dbReference>
<accession>A0A4Q5LPF9</accession>
<protein>
    <submittedName>
        <fullName evidence="1">Uncharacterized protein</fullName>
    </submittedName>
</protein>
<evidence type="ECO:0000313" key="2">
    <source>
        <dbReference type="Proteomes" id="UP000293331"/>
    </source>
</evidence>
<keyword evidence="2" id="KW-1185">Reference proteome</keyword>
<proteinExistence type="predicted"/>
<sequence length="182" mass="21190">MQIIQTITDISFPFDWINLTYLPESDAKRVEIYLADDEEPVMGLTNMFATLFSDLKQNILVFNNSWGDFCLDTWNIHRGLYNYDLQGKSIETQKYLTMLKDSEIPTYYKGACEVQSWEGFLSVIVPCITNHVAPYSPIFFSKKYDIVFYFHYTGSIGLYYRNEGDEINELLKIAEAKYNVVS</sequence>
<name>A0A4Q5LPF9_9SPHI</name>
<dbReference type="RefSeq" id="WP_129875523.1">
    <property type="nucleotide sequence ID" value="NZ_SEWG01000002.1"/>
</dbReference>
<organism evidence="1 2">
    <name type="scientific">Mucilaginibacter terrigena</name>
    <dbReference type="NCBI Taxonomy" id="2492395"/>
    <lineage>
        <taxon>Bacteria</taxon>
        <taxon>Pseudomonadati</taxon>
        <taxon>Bacteroidota</taxon>
        <taxon>Sphingobacteriia</taxon>
        <taxon>Sphingobacteriales</taxon>
        <taxon>Sphingobacteriaceae</taxon>
        <taxon>Mucilaginibacter</taxon>
    </lineage>
</organism>
<dbReference type="EMBL" id="SEWG01000002">
    <property type="protein sequence ID" value="RYU91263.1"/>
    <property type="molecule type" value="Genomic_DNA"/>
</dbReference>